<reference evidence="10" key="1">
    <citation type="submission" date="2011-02" db="EMBL/GenBank/DDBJ databases">
        <title>The Genome Sequence of Capsaspora owczarzaki ATCC 30864.</title>
        <authorList>
            <person name="Russ C."/>
            <person name="Cuomo C."/>
            <person name="Burger G."/>
            <person name="Gray M.W."/>
            <person name="Holland P.W.H."/>
            <person name="King N."/>
            <person name="Lang F.B.F."/>
            <person name="Roger A.J."/>
            <person name="Ruiz-Trillo I."/>
            <person name="Young S.K."/>
            <person name="Zeng Q."/>
            <person name="Gargeya S."/>
            <person name="Alvarado L."/>
            <person name="Berlin A."/>
            <person name="Chapman S.B."/>
            <person name="Chen Z."/>
            <person name="Freedman E."/>
            <person name="Gellesch M."/>
            <person name="Goldberg J."/>
            <person name="Griggs A."/>
            <person name="Gujja S."/>
            <person name="Heilman E."/>
            <person name="Heiman D."/>
            <person name="Howarth C."/>
            <person name="Mehta T."/>
            <person name="Neiman D."/>
            <person name="Pearson M."/>
            <person name="Roberts A."/>
            <person name="Saif S."/>
            <person name="Shea T."/>
            <person name="Shenoy N."/>
            <person name="Sisk P."/>
            <person name="Stolte C."/>
            <person name="Sykes S."/>
            <person name="White J."/>
            <person name="Yandava C."/>
            <person name="Haas B."/>
            <person name="Nusbaum C."/>
            <person name="Birren B."/>
        </authorList>
    </citation>
    <scope>NUCLEOTIDE SEQUENCE</scope>
    <source>
        <strain evidence="10">ATCC 30864</strain>
    </source>
</reference>
<dbReference type="RefSeq" id="XP_004344994.1">
    <property type="nucleotide sequence ID" value="XM_004344944.2"/>
</dbReference>
<evidence type="ECO:0000256" key="3">
    <source>
        <dbReference type="ARBA" id="ARBA00022801"/>
    </source>
</evidence>
<keyword evidence="3 6" id="KW-0378">Hydrolase</keyword>
<feature type="domain" description="Calpain catalytic" evidence="8">
    <location>
        <begin position="53"/>
        <end position="373"/>
    </location>
</feature>
<sequence>MAFLHRSNAVKAVRAAVDKSKKRLEDFSTLVRDAEGERRVGEIARACQEKGIKFVDSEWPANTKALFVDPAHPSAQMESVQKELGGIQWMRPDQMGDPHEPPQVFAEGIDPEDIHQGSIGDCYFLAALAICATREELILDLIVEDFAETGIYGVKMCVMGEWRTIIVDDLLPCRKEGDRWMPIFARWKGTKETWAMIAEKAWAKLHGSYEAIGGGRTEDALSYLSGGYATCSSLEDKDNGGNLYSRLYNNHHLNGKDMGVFISTSGVDENVSKKGGLDDPTKMSGQDKSSGGLVSGHAYSLLDVAEVDGHQLVRLRNPWGSYEWDGDWGDKSPLWTPSRKKQVGFVDADDGSFWMSVEDYRKNFGLVGICKTLPSKFHQARQAASWVAGVNAAGPSDALVGFNPTFRLKPTSSKVWIQLEQPDARGHPLKSFTHTLAYVLKESDVKSNSDGYRVVVPAQSVCPAITLLEERQKTAEVELNPADGPFLVVITTWRAGLEASFQLSVASEGAFTLSRLPDVRATPSQVKAMSKVPLPKECITCTKAVDMHHHVALKGVRWHQTAACNKCAGCAKSFTFSGASPAGGASGLKSHDVAYDGKWGAYCFDCWNRSFGEQCIQCKKPLQHHANDNDPCVAVPGEGKMHQECVTSWQASSAEKCAQCEQPVIQSGKFSGQFYTTDMGSAGGKLPNGEKPRQVHLECWEAFEAARAAKCLHCHSPICELPGKFSGSYYPVDGPVKGSVHAECYPAFQMSSAPKCVQCQQPCAEIPGKFSGRLYQVAGGRLHEECQTDYQHSQAKKCTHCSQPVLAIAGRFSGNYFQTKEGDNVHVECKEGYMSARAKKCAHCHQPIVKNDKFGGSYYPLESGSHVHEECYDIYLKSGGKK</sequence>
<gene>
    <name evidence="9" type="ORF">CAOG_006245</name>
</gene>
<keyword evidence="4 6" id="KW-0788">Thiol protease</keyword>
<dbReference type="STRING" id="595528.A0A0D2UL67"/>
<comment type="similarity">
    <text evidence="1">Belongs to the peptidase C2 family.</text>
</comment>
<dbReference type="InterPro" id="IPR036213">
    <property type="entry name" value="Calpain_III_sf"/>
</dbReference>
<dbReference type="InterPro" id="IPR001300">
    <property type="entry name" value="Peptidase_C2_calpain_cat"/>
</dbReference>
<evidence type="ECO:0000256" key="7">
    <source>
        <dbReference type="SAM" id="MobiDB-lite"/>
    </source>
</evidence>
<dbReference type="AlphaFoldDB" id="A0A0D2UL67"/>
<evidence type="ECO:0000259" key="8">
    <source>
        <dbReference type="PROSITE" id="PS50203"/>
    </source>
</evidence>
<evidence type="ECO:0000256" key="4">
    <source>
        <dbReference type="ARBA" id="ARBA00022807"/>
    </source>
</evidence>
<dbReference type="InParanoid" id="A0A0D2UL67"/>
<dbReference type="OrthoDB" id="424753at2759"/>
<feature type="active site" evidence="5 6">
    <location>
        <position position="122"/>
    </location>
</feature>
<dbReference type="Gene3D" id="2.60.120.380">
    <property type="match status" value="1"/>
</dbReference>
<dbReference type="PhylomeDB" id="A0A0D2UL67"/>
<proteinExistence type="inferred from homology"/>
<dbReference type="SMART" id="SM00230">
    <property type="entry name" value="CysPc"/>
    <property type="match status" value="1"/>
</dbReference>
<dbReference type="PANTHER" id="PTHR10183">
    <property type="entry name" value="CALPAIN"/>
    <property type="match status" value="1"/>
</dbReference>
<dbReference type="SUPFAM" id="SSF49758">
    <property type="entry name" value="Calpain large subunit, middle domain (domain III)"/>
    <property type="match status" value="1"/>
</dbReference>
<dbReference type="InterPro" id="IPR022684">
    <property type="entry name" value="Calpain_cysteine_protease"/>
</dbReference>
<dbReference type="PRINTS" id="PR00704">
    <property type="entry name" value="CALPAIN"/>
</dbReference>
<evidence type="ECO:0000313" key="10">
    <source>
        <dbReference type="Proteomes" id="UP000008743"/>
    </source>
</evidence>
<keyword evidence="10" id="KW-1185">Reference proteome</keyword>
<evidence type="ECO:0000256" key="5">
    <source>
        <dbReference type="PIRSR" id="PIRSR622684-1"/>
    </source>
</evidence>
<dbReference type="OMA" id="SEWPANT"/>
<dbReference type="PANTHER" id="PTHR10183:SF379">
    <property type="entry name" value="CALPAIN-5"/>
    <property type="match status" value="1"/>
</dbReference>
<organism evidence="9 10">
    <name type="scientific">Capsaspora owczarzaki (strain ATCC 30864)</name>
    <dbReference type="NCBI Taxonomy" id="595528"/>
    <lineage>
        <taxon>Eukaryota</taxon>
        <taxon>Filasterea</taxon>
        <taxon>Capsaspora</taxon>
    </lineage>
</organism>
<dbReference type="eggNOG" id="KOG0045">
    <property type="taxonomic scope" value="Eukaryota"/>
</dbReference>
<dbReference type="Proteomes" id="UP000008743">
    <property type="component" value="Unassembled WGS sequence"/>
</dbReference>
<evidence type="ECO:0000256" key="1">
    <source>
        <dbReference type="ARBA" id="ARBA00007623"/>
    </source>
</evidence>
<evidence type="ECO:0000313" key="9">
    <source>
        <dbReference type="EMBL" id="KJE95841.1"/>
    </source>
</evidence>
<dbReference type="CDD" id="cd00044">
    <property type="entry name" value="CysPc"/>
    <property type="match status" value="1"/>
</dbReference>
<dbReference type="PROSITE" id="PS50203">
    <property type="entry name" value="CALPAIN_CAT"/>
    <property type="match status" value="1"/>
</dbReference>
<dbReference type="InterPro" id="IPR038765">
    <property type="entry name" value="Papain-like_cys_pep_sf"/>
</dbReference>
<dbReference type="Pfam" id="PF00648">
    <property type="entry name" value="Peptidase_C2"/>
    <property type="match status" value="1"/>
</dbReference>
<feature type="region of interest" description="Disordered" evidence="7">
    <location>
        <begin position="272"/>
        <end position="291"/>
    </location>
</feature>
<dbReference type="Gene3D" id="3.90.70.10">
    <property type="entry name" value="Cysteine proteinases"/>
    <property type="match status" value="1"/>
</dbReference>
<dbReference type="SUPFAM" id="SSF54001">
    <property type="entry name" value="Cysteine proteinases"/>
    <property type="match status" value="1"/>
</dbReference>
<feature type="active site" evidence="5 6">
    <location>
        <position position="297"/>
    </location>
</feature>
<dbReference type="GO" id="GO:0004198">
    <property type="term" value="F:calcium-dependent cysteine-type endopeptidase activity"/>
    <property type="evidence" value="ECO:0007669"/>
    <property type="project" value="InterPro"/>
</dbReference>
<dbReference type="EMBL" id="KE346370">
    <property type="protein sequence ID" value="KJE95841.1"/>
    <property type="molecule type" value="Genomic_DNA"/>
</dbReference>
<name>A0A0D2UL67_CAPO3</name>
<feature type="active site" evidence="5 6">
    <location>
        <position position="317"/>
    </location>
</feature>
<keyword evidence="2 6" id="KW-0645">Protease</keyword>
<evidence type="ECO:0000256" key="6">
    <source>
        <dbReference type="PROSITE-ProRule" id="PRU00239"/>
    </source>
</evidence>
<evidence type="ECO:0000256" key="2">
    <source>
        <dbReference type="ARBA" id="ARBA00022670"/>
    </source>
</evidence>
<dbReference type="GO" id="GO:0006508">
    <property type="term" value="P:proteolysis"/>
    <property type="evidence" value="ECO:0007669"/>
    <property type="project" value="UniProtKB-KW"/>
</dbReference>
<accession>A0A0D2UL67</accession>
<protein>
    <recommendedName>
        <fullName evidence="8">Calpain catalytic domain-containing protein</fullName>
    </recommendedName>
</protein>
<feature type="compositionally biased region" description="Basic and acidic residues" evidence="7">
    <location>
        <begin position="272"/>
        <end position="281"/>
    </location>
</feature>